<sequence length="354" mass="39682">MAGVQVCGYYFNSGQQSQAVSLRTLIMGLIGYCGILVFTFALLIMVEREIEIDPQTLLPVFDNAIWTFADSRHAEHRKFDKSPDHNFVQAAPERSKPSSTREIMTACVCTALVGSYVVYCLGVRVAQCIELQKQKKERSCTIVVAKPIRQSLRNWSGCEDIMKVALEMAKHAGEDRAFSPAGQVFRVPNMPAFKRIIRFQLMTYVPGVVWKADAELDYILTESLDLPNLCRDVMKIFHLCGHMNGSIVSRQILKKQEKAEISNVLCGPVTIPGENGLLDLPSSLTLVDLLCVLRDLNRPHIKAYTLEQALLLPTIQLALIHPEVARDFVRDVYNPSINHIKDSKSTFCLDKTLA</sequence>
<keyword evidence="1" id="KW-0472">Membrane</keyword>
<dbReference type="AlphaFoldDB" id="A0AAE0DQ03"/>
<evidence type="ECO:0000313" key="3">
    <source>
        <dbReference type="Proteomes" id="UP001276659"/>
    </source>
</evidence>
<reference evidence="2" key="1">
    <citation type="submission" date="2022-11" db="EMBL/GenBank/DDBJ databases">
        <title>Chromosomal genome sequence assembly and mating type (MAT) locus characterization of the leprose asexual lichenized fungus Lepraria neglecta (Nyl.) Erichsen.</title>
        <authorList>
            <person name="Allen J.L."/>
            <person name="Pfeffer B."/>
        </authorList>
    </citation>
    <scope>NUCLEOTIDE SEQUENCE</scope>
    <source>
        <strain evidence="2">Allen 5258</strain>
    </source>
</reference>
<organism evidence="2 3">
    <name type="scientific">Lepraria neglecta</name>
    <dbReference type="NCBI Taxonomy" id="209136"/>
    <lineage>
        <taxon>Eukaryota</taxon>
        <taxon>Fungi</taxon>
        <taxon>Dikarya</taxon>
        <taxon>Ascomycota</taxon>
        <taxon>Pezizomycotina</taxon>
        <taxon>Lecanoromycetes</taxon>
        <taxon>OSLEUM clade</taxon>
        <taxon>Lecanoromycetidae</taxon>
        <taxon>Lecanorales</taxon>
        <taxon>Lecanorineae</taxon>
        <taxon>Stereocaulaceae</taxon>
        <taxon>Lepraria</taxon>
    </lineage>
</organism>
<feature type="transmembrane region" description="Helical" evidence="1">
    <location>
        <begin position="25"/>
        <end position="46"/>
    </location>
</feature>
<protein>
    <submittedName>
        <fullName evidence="2">Uncharacterized protein</fullName>
    </submittedName>
</protein>
<keyword evidence="1" id="KW-1133">Transmembrane helix</keyword>
<keyword evidence="1" id="KW-0812">Transmembrane</keyword>
<dbReference type="EMBL" id="JASNWA010000003">
    <property type="protein sequence ID" value="KAK3178899.1"/>
    <property type="molecule type" value="Genomic_DNA"/>
</dbReference>
<proteinExistence type="predicted"/>
<evidence type="ECO:0000256" key="1">
    <source>
        <dbReference type="SAM" id="Phobius"/>
    </source>
</evidence>
<dbReference type="Proteomes" id="UP001276659">
    <property type="component" value="Unassembled WGS sequence"/>
</dbReference>
<keyword evidence="3" id="KW-1185">Reference proteome</keyword>
<comment type="caution">
    <text evidence="2">The sequence shown here is derived from an EMBL/GenBank/DDBJ whole genome shotgun (WGS) entry which is preliminary data.</text>
</comment>
<evidence type="ECO:0000313" key="2">
    <source>
        <dbReference type="EMBL" id="KAK3178899.1"/>
    </source>
</evidence>
<gene>
    <name evidence="2" type="ORF">OEA41_001036</name>
</gene>
<name>A0AAE0DQ03_9LECA</name>
<accession>A0AAE0DQ03</accession>